<feature type="domain" description="ATPase AAA-type core" evidence="1">
    <location>
        <begin position="129"/>
        <end position="255"/>
    </location>
</feature>
<dbReference type="GO" id="GO:0016887">
    <property type="term" value="F:ATP hydrolysis activity"/>
    <property type="evidence" value="ECO:0007669"/>
    <property type="project" value="InterPro"/>
</dbReference>
<accession>A0A2U1E6Z3</accession>
<dbReference type="PANTHER" id="PTHR43581:SF2">
    <property type="entry name" value="EXCINUCLEASE ATPASE SUBUNIT"/>
    <property type="match status" value="1"/>
</dbReference>
<evidence type="ECO:0000313" key="3">
    <source>
        <dbReference type="Proteomes" id="UP000245793"/>
    </source>
</evidence>
<comment type="caution">
    <text evidence="2">The sequence shown here is derived from an EMBL/GenBank/DDBJ whole genome shotgun (WGS) entry which is preliminary data.</text>
</comment>
<dbReference type="InterPro" id="IPR027417">
    <property type="entry name" value="P-loop_NTPase"/>
</dbReference>
<proteinExistence type="predicted"/>
<sequence>MRIKLENITKIDKADVVVDGITVIAGENSSGKSTVGRVLYSIFDCGRKPTGEMIENRISDEFNGAVYNFNAKNDGKIIFSAEHIEGEIDVTESKIEARIDGENNYHSIYLDDPHILDVPMNSIEHLESFYPKHRIDLQKKLVSKNKTVDGSEIPGRIYEKVEGTLAERDGRFWYETKNKKTVDIRNTSSGVKTLLIVARLIENGWIDENTIIVLDEPEIHLHPEWQLFFAKIIVEINKTMKSKIVLNTHSPYLLNAIEVYSEKNDIYKNLKFYFSENEGNFAIIRDYTENVEKIYKKLVNPFLKLDDEAYRDE</sequence>
<dbReference type="GO" id="GO:0005524">
    <property type="term" value="F:ATP binding"/>
    <property type="evidence" value="ECO:0007669"/>
    <property type="project" value="InterPro"/>
</dbReference>
<dbReference type="PANTHER" id="PTHR43581">
    <property type="entry name" value="ATP/GTP PHOSPHATASE"/>
    <property type="match status" value="1"/>
</dbReference>
<keyword evidence="3" id="KW-1185">Reference proteome</keyword>
<dbReference type="InterPro" id="IPR003959">
    <property type="entry name" value="ATPase_AAA_core"/>
</dbReference>
<dbReference type="Pfam" id="PF13304">
    <property type="entry name" value="AAA_21"/>
    <property type="match status" value="1"/>
</dbReference>
<dbReference type="EMBL" id="QEKV01000001">
    <property type="protein sequence ID" value="PVY95708.1"/>
    <property type="molecule type" value="Genomic_DNA"/>
</dbReference>
<dbReference type="AlphaFoldDB" id="A0A2U1E6Z3"/>
<gene>
    <name evidence="2" type="ORF">C7381_101234</name>
</gene>
<dbReference type="RefSeq" id="WP_116479602.1">
    <property type="nucleotide sequence ID" value="NZ_QEKV01000001.1"/>
</dbReference>
<organism evidence="2 3">
    <name type="scientific">Ezakiella coagulans</name>
    <dbReference type="NCBI Taxonomy" id="46507"/>
    <lineage>
        <taxon>Bacteria</taxon>
        <taxon>Bacillati</taxon>
        <taxon>Bacillota</taxon>
        <taxon>Tissierellia</taxon>
        <taxon>Ezakiella</taxon>
    </lineage>
</organism>
<name>A0A2U1E6Z3_9FIRM</name>
<dbReference type="Gene3D" id="3.40.50.300">
    <property type="entry name" value="P-loop containing nucleotide triphosphate hydrolases"/>
    <property type="match status" value="1"/>
</dbReference>
<evidence type="ECO:0000259" key="1">
    <source>
        <dbReference type="Pfam" id="PF13304"/>
    </source>
</evidence>
<dbReference type="InterPro" id="IPR051396">
    <property type="entry name" value="Bact_Antivir_Def_Nuclease"/>
</dbReference>
<protein>
    <submittedName>
        <fullName evidence="2">Putative AbiEii toxin of type IV toxin-antitoxin system</fullName>
    </submittedName>
</protein>
<evidence type="ECO:0000313" key="2">
    <source>
        <dbReference type="EMBL" id="PVY95708.1"/>
    </source>
</evidence>
<dbReference type="SUPFAM" id="SSF52540">
    <property type="entry name" value="P-loop containing nucleoside triphosphate hydrolases"/>
    <property type="match status" value="1"/>
</dbReference>
<reference evidence="2 3" key="1">
    <citation type="submission" date="2018-04" db="EMBL/GenBank/DDBJ databases">
        <title>Genomic Encyclopedia of Type Strains, Phase IV (KMG-IV): sequencing the most valuable type-strain genomes for metagenomic binning, comparative biology and taxonomic classification.</title>
        <authorList>
            <person name="Goeker M."/>
        </authorList>
    </citation>
    <scope>NUCLEOTIDE SEQUENCE [LARGE SCALE GENOMIC DNA]</scope>
    <source>
        <strain evidence="2 3">DSM 20705</strain>
    </source>
</reference>
<dbReference type="Proteomes" id="UP000245793">
    <property type="component" value="Unassembled WGS sequence"/>
</dbReference>